<dbReference type="GO" id="GO:0004747">
    <property type="term" value="F:ribokinase activity"/>
    <property type="evidence" value="ECO:0007669"/>
    <property type="project" value="UniProtKB-UniRule"/>
</dbReference>
<evidence type="ECO:0000256" key="1">
    <source>
        <dbReference type="ARBA" id="ARBA00005380"/>
    </source>
</evidence>
<feature type="binding site" evidence="12">
    <location>
        <position position="286"/>
    </location>
    <ligand>
        <name>K(+)</name>
        <dbReference type="ChEBI" id="CHEBI:29103"/>
    </ligand>
</feature>
<keyword evidence="7 12" id="KW-0418">Kinase</keyword>
<dbReference type="SUPFAM" id="SSF53613">
    <property type="entry name" value="Ribokinase-like"/>
    <property type="match status" value="1"/>
</dbReference>
<feature type="binding site" evidence="12">
    <location>
        <begin position="219"/>
        <end position="224"/>
    </location>
    <ligand>
        <name>ATP</name>
        <dbReference type="ChEBI" id="CHEBI:30616"/>
    </ligand>
</feature>
<feature type="binding site" evidence="12">
    <location>
        <position position="139"/>
    </location>
    <ligand>
        <name>substrate</name>
    </ligand>
</feature>
<dbReference type="Pfam" id="PF00294">
    <property type="entry name" value="PfkB"/>
    <property type="match status" value="1"/>
</dbReference>
<feature type="binding site" evidence="12">
    <location>
        <begin position="41"/>
        <end position="45"/>
    </location>
    <ligand>
        <name>substrate</name>
    </ligand>
</feature>
<keyword evidence="9 12" id="KW-0460">Magnesium</keyword>
<proteinExistence type="inferred from homology"/>
<dbReference type="PROSITE" id="PS00584">
    <property type="entry name" value="PFKB_KINASES_2"/>
    <property type="match status" value="1"/>
</dbReference>
<evidence type="ECO:0000256" key="2">
    <source>
        <dbReference type="ARBA" id="ARBA00012035"/>
    </source>
</evidence>
<evidence type="ECO:0000256" key="10">
    <source>
        <dbReference type="ARBA" id="ARBA00022958"/>
    </source>
</evidence>
<dbReference type="EC" id="2.7.1.15" evidence="2 12"/>
<evidence type="ECO:0000256" key="5">
    <source>
        <dbReference type="ARBA" id="ARBA00022723"/>
    </source>
</evidence>
<keyword evidence="8 12" id="KW-0067">ATP-binding</keyword>
<dbReference type="Gene3D" id="3.40.1190.20">
    <property type="match status" value="1"/>
</dbReference>
<comment type="cofactor">
    <cofactor evidence="12">
        <name>Mg(2+)</name>
        <dbReference type="ChEBI" id="CHEBI:18420"/>
    </cofactor>
    <text evidence="12">Requires a divalent cation, most likely magnesium in vivo, as an electrophilic catalyst to aid phosphoryl group transfer. It is the chelate of the metal and the nucleotide that is the actual substrate.</text>
</comment>
<dbReference type="GO" id="GO:0005829">
    <property type="term" value="C:cytosol"/>
    <property type="evidence" value="ECO:0007669"/>
    <property type="project" value="TreeGrafter"/>
</dbReference>
<dbReference type="GO" id="GO:0005524">
    <property type="term" value="F:ATP binding"/>
    <property type="evidence" value="ECO:0007669"/>
    <property type="project" value="UniProtKB-UniRule"/>
</dbReference>
<dbReference type="InterPro" id="IPR029056">
    <property type="entry name" value="Ribokinase-like"/>
</dbReference>
<dbReference type="UniPathway" id="UPA00916">
    <property type="reaction ID" value="UER00889"/>
</dbReference>
<comment type="caution">
    <text evidence="14">The sequence shown here is derived from an EMBL/GenBank/DDBJ whole genome shotgun (WGS) entry which is preliminary data.</text>
</comment>
<comment type="caution">
    <text evidence="12">Lacks conserved residue(s) required for the propagation of feature annotation.</text>
</comment>
<evidence type="ECO:0000256" key="8">
    <source>
        <dbReference type="ARBA" id="ARBA00022840"/>
    </source>
</evidence>
<dbReference type="HAMAP" id="MF_01987">
    <property type="entry name" value="Ribokinase"/>
    <property type="match status" value="1"/>
</dbReference>
<comment type="activity regulation">
    <text evidence="12">Activated by a monovalent cation that binds near, but not in, the active site. The most likely occupant of the site in vivo is potassium. Ion binding induces a conformational change that may alter substrate affinity.</text>
</comment>
<comment type="similarity">
    <text evidence="12">Belongs to the carbohydrate kinase PfkB family. Ribokinase subfamily.</text>
</comment>
<dbReference type="InterPro" id="IPR002173">
    <property type="entry name" value="Carboh/pur_kinase_PfkB_CS"/>
</dbReference>
<organism evidence="14">
    <name type="scientific">Oceanithermus profundus</name>
    <dbReference type="NCBI Taxonomy" id="187137"/>
    <lineage>
        <taxon>Bacteria</taxon>
        <taxon>Thermotogati</taxon>
        <taxon>Deinococcota</taxon>
        <taxon>Deinococci</taxon>
        <taxon>Thermales</taxon>
        <taxon>Thermaceae</taxon>
        <taxon>Oceanithermus</taxon>
    </lineage>
</organism>
<feature type="domain" description="Carbohydrate kinase PfkB" evidence="13">
    <location>
        <begin position="5"/>
        <end position="293"/>
    </location>
</feature>
<feature type="binding site" evidence="12">
    <location>
        <begin position="13"/>
        <end position="15"/>
    </location>
    <ligand>
        <name>substrate</name>
    </ligand>
</feature>
<comment type="pathway">
    <text evidence="12">Carbohydrate metabolism; D-ribose degradation; D-ribose 5-phosphate from beta-D-ribopyranose: step 2/2.</text>
</comment>
<evidence type="ECO:0000256" key="3">
    <source>
        <dbReference type="ARBA" id="ARBA00016943"/>
    </source>
</evidence>
<evidence type="ECO:0000256" key="12">
    <source>
        <dbReference type="HAMAP-Rule" id="MF_01987"/>
    </source>
</evidence>
<dbReference type="InterPro" id="IPR011877">
    <property type="entry name" value="Ribokinase"/>
</dbReference>
<dbReference type="NCBIfam" id="TIGR02152">
    <property type="entry name" value="D_ribokin_bact"/>
    <property type="match status" value="1"/>
</dbReference>
<dbReference type="CDD" id="cd01174">
    <property type="entry name" value="ribokinase"/>
    <property type="match status" value="1"/>
</dbReference>
<evidence type="ECO:0000259" key="13">
    <source>
        <dbReference type="Pfam" id="PF00294"/>
    </source>
</evidence>
<keyword evidence="12" id="KW-0963">Cytoplasm</keyword>
<reference evidence="14" key="1">
    <citation type="journal article" date="2020" name="mSystems">
        <title>Genome- and Community-Level Interaction Insights into Carbon Utilization and Element Cycling Functions of Hydrothermarchaeota in Hydrothermal Sediment.</title>
        <authorList>
            <person name="Zhou Z."/>
            <person name="Liu Y."/>
            <person name="Xu W."/>
            <person name="Pan J."/>
            <person name="Luo Z.H."/>
            <person name="Li M."/>
        </authorList>
    </citation>
    <scope>NUCLEOTIDE SEQUENCE [LARGE SCALE GENOMIC DNA]</scope>
    <source>
        <strain evidence="14">HyVt-570</strain>
    </source>
</reference>
<dbReference type="GO" id="GO:0019303">
    <property type="term" value="P:D-ribose catabolic process"/>
    <property type="evidence" value="ECO:0007669"/>
    <property type="project" value="UniProtKB-UniRule"/>
</dbReference>
<dbReference type="PANTHER" id="PTHR10584">
    <property type="entry name" value="SUGAR KINASE"/>
    <property type="match status" value="1"/>
</dbReference>
<comment type="similarity">
    <text evidence="1">Belongs to the carbohydrate kinase pfkB family.</text>
</comment>
<comment type="subunit">
    <text evidence="12">Homodimer.</text>
</comment>
<name>A0A7C4VHP1_9DEIN</name>
<dbReference type="PRINTS" id="PR00990">
    <property type="entry name" value="RIBOKINASE"/>
</dbReference>
<feature type="binding site" evidence="12">
    <location>
        <position position="247"/>
    </location>
    <ligand>
        <name>K(+)</name>
        <dbReference type="ChEBI" id="CHEBI:29103"/>
    </ligand>
</feature>
<feature type="binding site" evidence="12">
    <location>
        <position position="245"/>
    </location>
    <ligand>
        <name>K(+)</name>
        <dbReference type="ChEBI" id="CHEBI:29103"/>
    </ligand>
</feature>
<feature type="binding site" evidence="12">
    <location>
        <position position="183"/>
    </location>
    <ligand>
        <name>ATP</name>
        <dbReference type="ChEBI" id="CHEBI:30616"/>
    </ligand>
</feature>
<dbReference type="InterPro" id="IPR011611">
    <property type="entry name" value="PfkB_dom"/>
</dbReference>
<accession>A0A7C4VHP1</accession>
<evidence type="ECO:0000256" key="11">
    <source>
        <dbReference type="ARBA" id="ARBA00023277"/>
    </source>
</evidence>
<comment type="catalytic activity">
    <reaction evidence="12">
        <text>D-ribose + ATP = D-ribose 5-phosphate + ADP + H(+)</text>
        <dbReference type="Rhea" id="RHEA:13697"/>
        <dbReference type="ChEBI" id="CHEBI:15378"/>
        <dbReference type="ChEBI" id="CHEBI:30616"/>
        <dbReference type="ChEBI" id="CHEBI:47013"/>
        <dbReference type="ChEBI" id="CHEBI:78346"/>
        <dbReference type="ChEBI" id="CHEBI:456216"/>
        <dbReference type="EC" id="2.7.1.15"/>
    </reaction>
</comment>
<dbReference type="AlphaFoldDB" id="A0A7C4VHP1"/>
<keyword evidence="10 12" id="KW-0630">Potassium</keyword>
<feature type="binding site" evidence="12">
    <location>
        <begin position="250"/>
        <end position="251"/>
    </location>
    <ligand>
        <name>ATP</name>
        <dbReference type="ChEBI" id="CHEBI:30616"/>
    </ligand>
</feature>
<evidence type="ECO:0000256" key="9">
    <source>
        <dbReference type="ARBA" id="ARBA00022842"/>
    </source>
</evidence>
<gene>
    <name evidence="12 14" type="primary">rbsK</name>
    <name evidence="14" type="ORF">ENK37_10460</name>
</gene>
<dbReference type="Proteomes" id="UP000885759">
    <property type="component" value="Unassembled WGS sequence"/>
</dbReference>
<comment type="subcellular location">
    <subcellularLocation>
        <location evidence="12">Cytoplasm</location>
    </subcellularLocation>
</comment>
<evidence type="ECO:0000256" key="4">
    <source>
        <dbReference type="ARBA" id="ARBA00022679"/>
    </source>
</evidence>
<feature type="binding site" evidence="12">
    <location>
        <position position="290"/>
    </location>
    <ligand>
        <name>K(+)</name>
        <dbReference type="ChEBI" id="CHEBI:29103"/>
    </ligand>
</feature>
<evidence type="ECO:0000313" key="14">
    <source>
        <dbReference type="EMBL" id="HGY10450.1"/>
    </source>
</evidence>
<keyword evidence="11 12" id="KW-0119">Carbohydrate metabolism</keyword>
<dbReference type="EMBL" id="DRPZ01000264">
    <property type="protein sequence ID" value="HGY10450.1"/>
    <property type="molecule type" value="Genomic_DNA"/>
</dbReference>
<keyword evidence="6 12" id="KW-0547">Nucleotide-binding</keyword>
<keyword evidence="5 12" id="KW-0479">Metal-binding</keyword>
<evidence type="ECO:0000256" key="7">
    <source>
        <dbReference type="ARBA" id="ARBA00022777"/>
    </source>
</evidence>
<feature type="binding site" evidence="12">
    <location>
        <position position="284"/>
    </location>
    <ligand>
        <name>K(+)</name>
        <dbReference type="ChEBI" id="CHEBI:29103"/>
    </ligand>
</feature>
<evidence type="ECO:0000256" key="6">
    <source>
        <dbReference type="ARBA" id="ARBA00022741"/>
    </source>
</evidence>
<dbReference type="PANTHER" id="PTHR10584:SF166">
    <property type="entry name" value="RIBOKINASE"/>
    <property type="match status" value="1"/>
</dbReference>
<dbReference type="GO" id="GO:0046872">
    <property type="term" value="F:metal ion binding"/>
    <property type="evidence" value="ECO:0007669"/>
    <property type="project" value="UniProtKB-KW"/>
</dbReference>
<feature type="active site" description="Proton acceptor" evidence="12">
    <location>
        <position position="251"/>
    </location>
</feature>
<protein>
    <recommendedName>
        <fullName evidence="3 12">Ribokinase</fullName>
        <shortName evidence="12">RK</shortName>
        <ecNumber evidence="2 12">2.7.1.15</ecNumber>
    </recommendedName>
</protein>
<feature type="binding site" evidence="12">
    <location>
        <position position="251"/>
    </location>
    <ligand>
        <name>substrate</name>
    </ligand>
</feature>
<feature type="binding site" evidence="12">
    <location>
        <position position="281"/>
    </location>
    <ligand>
        <name>K(+)</name>
        <dbReference type="ChEBI" id="CHEBI:29103"/>
    </ligand>
</feature>
<keyword evidence="4 12" id="KW-0808">Transferase</keyword>
<sequence length="306" mass="30995">MEPGSVLVVGSLNMDLVVAVERHPKPGETVIGGDLERFPGGKGANQAVAAARLGARVRMVGRVGLDEHGAELLRGLENEGIDALGVGRVGTPTGVALISVDVQGQNAIVVSPGANARLQPDDLEPERFEGAEVVVLQLETPLETVHRAAELGRAAGARVLLNAAPARELPDELLGALDVLVVNEFEAAQVAGAAEPESPEAALALARELARRVPVVVVTLGARGLVWAGTEGEGHLPAFEVDPVDTTAAGDAFVGGLAAALAAGEPLERALDYGSAAGALAATRPGAQPSLPAADEVAGLLEDRAG</sequence>
<dbReference type="InterPro" id="IPR002139">
    <property type="entry name" value="Ribo/fructo_kinase"/>
</dbReference>
<comment type="function">
    <text evidence="12">Catalyzes the phosphorylation of ribose at O-5 in a reaction requiring ATP and magnesium. The resulting D-ribose-5-phosphate can then be used either for sythesis of nucleotides, histidine, and tryptophan, or as a component of the pentose phosphate pathway.</text>
</comment>